<proteinExistence type="predicted"/>
<dbReference type="RefSeq" id="WP_012384823.1">
    <property type="nucleotide sequence ID" value="NC_010581.1"/>
</dbReference>
<evidence type="ECO:0000313" key="2">
    <source>
        <dbReference type="Proteomes" id="UP000001695"/>
    </source>
</evidence>
<accession>B2IDN0</accession>
<name>B2IDN0_BEII9</name>
<protein>
    <submittedName>
        <fullName evidence="1">Uncharacterized protein</fullName>
    </submittedName>
</protein>
<dbReference type="HOGENOM" id="CLU_1599498_0_0_5"/>
<sequence>MGSLDAFIEQNPHLVRTDEVPLSRNTEISMPVFVLGVTSTSLIFRFLNTNYKVDRSEVLSIDGREDPSQDGQAATLKLKPDTVLVISQEVSAADVSASVPFSLLRASSVTANQEMVSPKEARWRNATGYVAPLLGGVDLEELDAYATGSKSFCGGKRTDDSIVDDG</sequence>
<keyword evidence="2" id="KW-1185">Reference proteome</keyword>
<dbReference type="AlphaFoldDB" id="B2IDN0"/>
<dbReference type="KEGG" id="bid:Bind_1841"/>
<gene>
    <name evidence="1" type="ordered locus">Bind_1841</name>
</gene>
<dbReference type="EMBL" id="CP001016">
    <property type="protein sequence ID" value="ACB95466.1"/>
    <property type="molecule type" value="Genomic_DNA"/>
</dbReference>
<reference evidence="2" key="1">
    <citation type="submission" date="2008-03" db="EMBL/GenBank/DDBJ databases">
        <title>Complete sequence of chromosome of Beijerinckia indica subsp. indica ATCC 9039.</title>
        <authorList>
            <consortium name="US DOE Joint Genome Institute"/>
            <person name="Copeland A."/>
            <person name="Lucas S."/>
            <person name="Lapidus A."/>
            <person name="Glavina del Rio T."/>
            <person name="Dalin E."/>
            <person name="Tice H."/>
            <person name="Bruce D."/>
            <person name="Goodwin L."/>
            <person name="Pitluck S."/>
            <person name="LaButti K."/>
            <person name="Schmutz J."/>
            <person name="Larimer F."/>
            <person name="Land M."/>
            <person name="Hauser L."/>
            <person name="Kyrpides N."/>
            <person name="Mikhailova N."/>
            <person name="Dunfield P.F."/>
            <person name="Dedysh S.N."/>
            <person name="Liesack W."/>
            <person name="Saw J.H."/>
            <person name="Alam M."/>
            <person name="Chen Y."/>
            <person name="Murrell J.C."/>
            <person name="Richardson P."/>
        </authorList>
    </citation>
    <scope>NUCLEOTIDE SEQUENCE [LARGE SCALE GENOMIC DNA]</scope>
    <source>
        <strain evidence="2">ATCC 9039 / DSM 1715 / NCIMB 8712</strain>
    </source>
</reference>
<evidence type="ECO:0000313" key="1">
    <source>
        <dbReference type="EMBL" id="ACB95466.1"/>
    </source>
</evidence>
<reference evidence="1 2" key="2">
    <citation type="journal article" date="2010" name="J. Bacteriol.">
        <title>Complete genome sequence of Beijerinckia indica subsp. indica.</title>
        <authorList>
            <person name="Tamas I."/>
            <person name="Dedysh S.N."/>
            <person name="Liesack W."/>
            <person name="Stott M.B."/>
            <person name="Alam M."/>
            <person name="Murrell J.C."/>
            <person name="Dunfield P.F."/>
        </authorList>
    </citation>
    <scope>NUCLEOTIDE SEQUENCE [LARGE SCALE GENOMIC DNA]</scope>
    <source>
        <strain evidence="2">ATCC 9039 / DSM 1715 / NCIMB 8712</strain>
    </source>
</reference>
<dbReference type="Proteomes" id="UP000001695">
    <property type="component" value="Chromosome"/>
</dbReference>
<organism evidence="1 2">
    <name type="scientific">Beijerinckia indica subsp. indica (strain ATCC 9039 / DSM 1715 / NCIMB 8712)</name>
    <dbReference type="NCBI Taxonomy" id="395963"/>
    <lineage>
        <taxon>Bacteria</taxon>
        <taxon>Pseudomonadati</taxon>
        <taxon>Pseudomonadota</taxon>
        <taxon>Alphaproteobacteria</taxon>
        <taxon>Hyphomicrobiales</taxon>
        <taxon>Beijerinckiaceae</taxon>
        <taxon>Beijerinckia</taxon>
    </lineage>
</organism>